<organism evidence="1 2">
    <name type="scientific">Myceligenerans pegani</name>
    <dbReference type="NCBI Taxonomy" id="2776917"/>
    <lineage>
        <taxon>Bacteria</taxon>
        <taxon>Bacillati</taxon>
        <taxon>Actinomycetota</taxon>
        <taxon>Actinomycetes</taxon>
        <taxon>Micrococcales</taxon>
        <taxon>Promicromonosporaceae</taxon>
        <taxon>Myceligenerans</taxon>
    </lineage>
</organism>
<reference evidence="1 2" key="1">
    <citation type="submission" date="2020-10" db="EMBL/GenBank/DDBJ databases">
        <title>Myceligenerans pegani sp. nov., an endophytic actinomycete isolated from Peganum harmala L. in Xinjiang, China.</title>
        <authorList>
            <person name="Xin L."/>
        </authorList>
    </citation>
    <scope>NUCLEOTIDE SEQUENCE [LARGE SCALE GENOMIC DNA]</scope>
    <source>
        <strain evidence="1 2">TRM65318</strain>
    </source>
</reference>
<dbReference type="Proteomes" id="UP000625527">
    <property type="component" value="Unassembled WGS sequence"/>
</dbReference>
<comment type="caution">
    <text evidence="1">The sequence shown here is derived from an EMBL/GenBank/DDBJ whole genome shotgun (WGS) entry which is preliminary data.</text>
</comment>
<dbReference type="EMBL" id="JADAQT010000084">
    <property type="protein sequence ID" value="MBE1876376.1"/>
    <property type="molecule type" value="Genomic_DNA"/>
</dbReference>
<evidence type="ECO:0000313" key="2">
    <source>
        <dbReference type="Proteomes" id="UP000625527"/>
    </source>
</evidence>
<keyword evidence="2" id="KW-1185">Reference proteome</keyword>
<gene>
    <name evidence="1" type="ORF">IHE71_11725</name>
</gene>
<dbReference type="PANTHER" id="PTHR12526">
    <property type="entry name" value="GLYCOSYLTRANSFERASE"/>
    <property type="match status" value="1"/>
</dbReference>
<dbReference type="SUPFAM" id="SSF53756">
    <property type="entry name" value="UDP-Glycosyltransferase/glycogen phosphorylase"/>
    <property type="match status" value="1"/>
</dbReference>
<dbReference type="Gene3D" id="3.40.50.2000">
    <property type="entry name" value="Glycogen Phosphorylase B"/>
    <property type="match status" value="2"/>
</dbReference>
<sequence length="370" mass="39880">MTDGGRAFLVFPRWVSNPYLTMLYLAAEADGWNFQGTTSLQGFEHHAEGLVAGDVAHVHWTSPVLAGCETDAEALARLERFRGALAGLRSRGAHVLWTVHNELAHDARFPDVEKQIGQALAEHATVVVQLHEHTAAAVSTSYRIPPEKLVTVRHSSYAGVYPDGWTTEQARAELGVPEDAYVVGFIGQIRPYKGVDVLCAAIEAAAQRMPDLALLLAGRVSAEDAPLLEKLLPASVPVVEHLAFVPDEELGLWLRATDIVALPYQRILNSGSALLAASFGTPVVIPGSSTLSAVYEGEDWVRTYRADGDQAANLADALVEARTATATASESAARFAREYTPWAMSRDFLAVLDALPAAAPRDTPTNQVLR</sequence>
<dbReference type="RefSeq" id="WP_192862944.1">
    <property type="nucleotide sequence ID" value="NZ_JADAQT010000084.1"/>
</dbReference>
<dbReference type="Pfam" id="PF13692">
    <property type="entry name" value="Glyco_trans_1_4"/>
    <property type="match status" value="1"/>
</dbReference>
<evidence type="ECO:0000313" key="1">
    <source>
        <dbReference type="EMBL" id="MBE1876376.1"/>
    </source>
</evidence>
<protein>
    <submittedName>
        <fullName evidence="1">Glycosyltransferase</fullName>
    </submittedName>
</protein>
<name>A0ABR9MYB9_9MICO</name>
<proteinExistence type="predicted"/>
<accession>A0ABR9MYB9</accession>